<sequence>MKAQHIVLYSILLLMASQVQGASLSVGDNLKIESINGQRVNAQEVELKEGIHMVALKFSDFYVINAEDSGWVRSEPLFTRVQIEQGEAVMLQTHPLHSEEEAQEFLEDPVVNLVSNKRADGRQMLMNQSQIVTHLLQGK</sequence>
<dbReference type="EMBL" id="JAKIKT010000006">
    <property type="protein sequence ID" value="MCL2915204.1"/>
    <property type="molecule type" value="Genomic_DNA"/>
</dbReference>
<keyword evidence="3" id="KW-1185">Reference proteome</keyword>
<keyword evidence="1" id="KW-0732">Signal</keyword>
<dbReference type="RefSeq" id="WP_249249791.1">
    <property type="nucleotide sequence ID" value="NZ_JAKIKT010000006.1"/>
</dbReference>
<evidence type="ECO:0000313" key="3">
    <source>
        <dbReference type="Proteomes" id="UP001202831"/>
    </source>
</evidence>
<name>A0ABT0N9R6_9GAMM</name>
<dbReference type="Proteomes" id="UP001202831">
    <property type="component" value="Unassembled WGS sequence"/>
</dbReference>
<gene>
    <name evidence="2" type="ORF">L2725_15700</name>
</gene>
<comment type="caution">
    <text evidence="2">The sequence shown here is derived from an EMBL/GenBank/DDBJ whole genome shotgun (WGS) entry which is preliminary data.</text>
</comment>
<feature type="chain" id="PRO_5046231151" evidence="1">
    <location>
        <begin position="22"/>
        <end position="139"/>
    </location>
</feature>
<evidence type="ECO:0000313" key="2">
    <source>
        <dbReference type="EMBL" id="MCL2915204.1"/>
    </source>
</evidence>
<dbReference type="InterPro" id="IPR018635">
    <property type="entry name" value="UPF0319"/>
</dbReference>
<reference evidence="2 3" key="1">
    <citation type="submission" date="2022-01" db="EMBL/GenBank/DDBJ databases">
        <title>Whole genome-based taxonomy of the Shewanellaceae.</title>
        <authorList>
            <person name="Martin-Rodriguez A.J."/>
        </authorList>
    </citation>
    <scope>NUCLEOTIDE SEQUENCE [LARGE SCALE GENOMIC DNA]</scope>
    <source>
        <strain evidence="2 3">DSM 21332</strain>
    </source>
</reference>
<dbReference type="Pfam" id="PF09829">
    <property type="entry name" value="DUF2057"/>
    <property type="match status" value="1"/>
</dbReference>
<feature type="signal peptide" evidence="1">
    <location>
        <begin position="1"/>
        <end position="21"/>
    </location>
</feature>
<evidence type="ECO:0000256" key="1">
    <source>
        <dbReference type="SAM" id="SignalP"/>
    </source>
</evidence>
<accession>A0ABT0N9R6</accession>
<proteinExistence type="predicted"/>
<organism evidence="2 3">
    <name type="scientific">Shewanella corallii</name>
    <dbReference type="NCBI Taxonomy" id="560080"/>
    <lineage>
        <taxon>Bacteria</taxon>
        <taxon>Pseudomonadati</taxon>
        <taxon>Pseudomonadota</taxon>
        <taxon>Gammaproteobacteria</taxon>
        <taxon>Alteromonadales</taxon>
        <taxon>Shewanellaceae</taxon>
        <taxon>Shewanella</taxon>
    </lineage>
</organism>
<protein>
    <submittedName>
        <fullName evidence="2">DUF2057 family protein</fullName>
    </submittedName>
</protein>